<evidence type="ECO:0000256" key="2">
    <source>
        <dbReference type="ARBA" id="ARBA00022771"/>
    </source>
</evidence>
<dbReference type="InterPro" id="IPR001965">
    <property type="entry name" value="Znf_PHD"/>
</dbReference>
<dbReference type="SMART" id="SM00249">
    <property type="entry name" value="PHD"/>
    <property type="match status" value="1"/>
</dbReference>
<feature type="compositionally biased region" description="Basic residues" evidence="5">
    <location>
        <begin position="8"/>
        <end position="19"/>
    </location>
</feature>
<dbReference type="PROSITE" id="PS50089">
    <property type="entry name" value="ZF_RING_2"/>
    <property type="match status" value="1"/>
</dbReference>
<sequence length="768" mass="85873">MGRGGKVVYKRTAGRSKKKNYTEEDEDDESYVAEEEESSSESDNPNEESFDGSHANTSASSAAADEGMPNAKPKSRRGYYSGRRRSRVLDYEGLEDDDYEDDEDFSPDATDNEDWEEDSLVLGDIHGSARRGTTKQGRKKLNKKVSKPNFSGRSSKVAAAPGRRKQRRGEASSDDEGSFLKGRPAAKRRRKDSKKVSKRTAKSRSARKKRSSIDSDSFDSDFLTSDDDLSFKARVAVDRSKNRKRTKSVKRKKKLKGDSDTSDSDFVVSDKDLLDNDVVVLARPRKISRTERKNARASRKQLSVESECTDSDNEVCENEVKDLKIERALNMRRHEGFSGRKGKEKEADDLAKQLCGICLSEEHKGTIQGILNCCSHYFCFSCIMEWSKVESRCPLCKRRFVTITKSSRSDPMLEMRRPVIRVQMRDQIYQPSEEELRVLLDPYEDVVCMECHQGGDDSLMLLCDICDSSAHSYCVGLGSEVPEGNWYCECCKLADEGSLHSQVLDRGASSSHMSHGAVEENCSRNFQSSSIFQRSVSSNGQSSSQGFDLNAPPRNFIEDNGVLNSSQASGTGASTLSGRRAIHQRIRVLFSNNRARQLFAGPNGTDTSLHTEAVHSVLEQNREQLCTSERPNSLHSVSVTAQQHESSRNFPHSNSNLVPFMSNGGNFRHVEGAKEQIQSMVKSCLNRMRREVPLERSTYMKIARKATHTILAACEIQHCSRVVSSLLQPPDKCCHDLDSGPVNLLRGCCSSCFGEYVKDVVKMIVETL</sequence>
<dbReference type="InterPro" id="IPR011011">
    <property type="entry name" value="Znf_FYVE_PHD"/>
</dbReference>
<dbReference type="PROSITE" id="PS00518">
    <property type="entry name" value="ZF_RING_1"/>
    <property type="match status" value="1"/>
</dbReference>
<keyword evidence="1" id="KW-0479">Metal-binding</keyword>
<feature type="compositionally biased region" description="Basic residues" evidence="5">
    <location>
        <begin position="241"/>
        <end position="255"/>
    </location>
</feature>
<dbReference type="Pfam" id="PF13639">
    <property type="entry name" value="zf-RING_2"/>
    <property type="match status" value="1"/>
</dbReference>
<evidence type="ECO:0000256" key="5">
    <source>
        <dbReference type="SAM" id="MobiDB-lite"/>
    </source>
</evidence>
<name>A0AAV7FKA8_DENCH</name>
<dbReference type="Gene3D" id="3.30.40.10">
    <property type="entry name" value="Zinc/RING finger domain, C3HC4 (zinc finger)"/>
    <property type="match status" value="2"/>
</dbReference>
<dbReference type="InterPro" id="IPR013083">
    <property type="entry name" value="Znf_RING/FYVE/PHD"/>
</dbReference>
<feature type="compositionally biased region" description="Basic residues" evidence="5">
    <location>
        <begin position="128"/>
        <end position="146"/>
    </location>
</feature>
<feature type="compositionally biased region" description="Acidic residues" evidence="5">
    <location>
        <begin position="216"/>
        <end position="228"/>
    </location>
</feature>
<evidence type="ECO:0000313" key="9">
    <source>
        <dbReference type="Proteomes" id="UP000775213"/>
    </source>
</evidence>
<keyword evidence="3" id="KW-0862">Zinc</keyword>
<dbReference type="InterPro" id="IPR017907">
    <property type="entry name" value="Znf_RING_CS"/>
</dbReference>
<evidence type="ECO:0000256" key="4">
    <source>
        <dbReference type="PROSITE-ProRule" id="PRU00175"/>
    </source>
</evidence>
<evidence type="ECO:0000259" key="6">
    <source>
        <dbReference type="PROSITE" id="PS50016"/>
    </source>
</evidence>
<comment type="caution">
    <text evidence="8">The sequence shown here is derived from an EMBL/GenBank/DDBJ whole genome shotgun (WGS) entry which is preliminary data.</text>
</comment>
<feature type="compositionally biased region" description="Basic and acidic residues" evidence="5">
    <location>
        <begin position="229"/>
        <end position="240"/>
    </location>
</feature>
<reference evidence="8 9" key="1">
    <citation type="journal article" date="2021" name="Hortic Res">
        <title>Chromosome-scale assembly of the Dendrobium chrysotoxum genome enhances the understanding of orchid evolution.</title>
        <authorList>
            <person name="Zhang Y."/>
            <person name="Zhang G.Q."/>
            <person name="Zhang D."/>
            <person name="Liu X.D."/>
            <person name="Xu X.Y."/>
            <person name="Sun W.H."/>
            <person name="Yu X."/>
            <person name="Zhu X."/>
            <person name="Wang Z.W."/>
            <person name="Zhao X."/>
            <person name="Zhong W.Y."/>
            <person name="Chen H."/>
            <person name="Yin W.L."/>
            <person name="Huang T."/>
            <person name="Niu S.C."/>
            <person name="Liu Z.J."/>
        </authorList>
    </citation>
    <scope>NUCLEOTIDE SEQUENCE [LARGE SCALE GENOMIC DNA]</scope>
    <source>
        <strain evidence="8">Lindl</strain>
    </source>
</reference>
<organism evidence="8 9">
    <name type="scientific">Dendrobium chrysotoxum</name>
    <name type="common">Orchid</name>
    <dbReference type="NCBI Taxonomy" id="161865"/>
    <lineage>
        <taxon>Eukaryota</taxon>
        <taxon>Viridiplantae</taxon>
        <taxon>Streptophyta</taxon>
        <taxon>Embryophyta</taxon>
        <taxon>Tracheophyta</taxon>
        <taxon>Spermatophyta</taxon>
        <taxon>Magnoliopsida</taxon>
        <taxon>Liliopsida</taxon>
        <taxon>Asparagales</taxon>
        <taxon>Orchidaceae</taxon>
        <taxon>Epidendroideae</taxon>
        <taxon>Malaxideae</taxon>
        <taxon>Dendrobiinae</taxon>
        <taxon>Dendrobium</taxon>
    </lineage>
</organism>
<dbReference type="CDD" id="cd16574">
    <property type="entry name" value="RING-HC_Topors"/>
    <property type="match status" value="1"/>
</dbReference>
<protein>
    <submittedName>
        <fullName evidence="8">Uncharacterized protein</fullName>
    </submittedName>
</protein>
<dbReference type="InterPro" id="IPR019787">
    <property type="entry name" value="Znf_PHD-finger"/>
</dbReference>
<keyword evidence="9" id="KW-1185">Reference proteome</keyword>
<dbReference type="InterPro" id="IPR001841">
    <property type="entry name" value="Znf_RING"/>
</dbReference>
<feature type="region of interest" description="Disordered" evidence="5">
    <location>
        <begin position="1"/>
        <end position="263"/>
    </location>
</feature>
<evidence type="ECO:0000256" key="1">
    <source>
        <dbReference type="ARBA" id="ARBA00022723"/>
    </source>
</evidence>
<feature type="compositionally biased region" description="Acidic residues" evidence="5">
    <location>
        <begin position="23"/>
        <end position="50"/>
    </location>
</feature>
<dbReference type="EMBL" id="JAGFBR010000019">
    <property type="protein sequence ID" value="KAH0449024.1"/>
    <property type="molecule type" value="Genomic_DNA"/>
</dbReference>
<dbReference type="AlphaFoldDB" id="A0AAV7FKA8"/>
<dbReference type="SMART" id="SM00184">
    <property type="entry name" value="RING"/>
    <property type="match status" value="1"/>
</dbReference>
<dbReference type="PANTHER" id="PTHR47177:SF3">
    <property type="entry name" value="F18C1.6 PROTEIN"/>
    <property type="match status" value="1"/>
</dbReference>
<evidence type="ECO:0000256" key="3">
    <source>
        <dbReference type="ARBA" id="ARBA00022833"/>
    </source>
</evidence>
<feature type="compositionally biased region" description="Basic residues" evidence="5">
    <location>
        <begin position="73"/>
        <end position="86"/>
    </location>
</feature>
<dbReference type="SUPFAM" id="SSF57850">
    <property type="entry name" value="RING/U-box"/>
    <property type="match status" value="1"/>
</dbReference>
<evidence type="ECO:0000259" key="7">
    <source>
        <dbReference type="PROSITE" id="PS50089"/>
    </source>
</evidence>
<feature type="domain" description="RING-type" evidence="7">
    <location>
        <begin position="355"/>
        <end position="397"/>
    </location>
</feature>
<feature type="domain" description="PHD-type" evidence="6">
    <location>
        <begin position="445"/>
        <end position="494"/>
    </location>
</feature>
<dbReference type="PANTHER" id="PTHR47177">
    <property type="entry name" value="F18C1.6 PROTEIN"/>
    <property type="match status" value="1"/>
</dbReference>
<dbReference type="Pfam" id="PF00628">
    <property type="entry name" value="PHD"/>
    <property type="match status" value="1"/>
</dbReference>
<feature type="compositionally biased region" description="Acidic residues" evidence="5">
    <location>
        <begin position="92"/>
        <end position="119"/>
    </location>
</feature>
<feature type="compositionally biased region" description="Basic residues" evidence="5">
    <location>
        <begin position="184"/>
        <end position="210"/>
    </location>
</feature>
<evidence type="ECO:0000313" key="8">
    <source>
        <dbReference type="EMBL" id="KAH0449024.1"/>
    </source>
</evidence>
<dbReference type="SUPFAM" id="SSF57903">
    <property type="entry name" value="FYVE/PHD zinc finger"/>
    <property type="match status" value="1"/>
</dbReference>
<accession>A0AAV7FKA8</accession>
<dbReference type="Proteomes" id="UP000775213">
    <property type="component" value="Unassembled WGS sequence"/>
</dbReference>
<dbReference type="GO" id="GO:0008270">
    <property type="term" value="F:zinc ion binding"/>
    <property type="evidence" value="ECO:0007669"/>
    <property type="project" value="UniProtKB-KW"/>
</dbReference>
<dbReference type="PROSITE" id="PS50016">
    <property type="entry name" value="ZF_PHD_2"/>
    <property type="match status" value="1"/>
</dbReference>
<proteinExistence type="predicted"/>
<keyword evidence="2 4" id="KW-0863">Zinc-finger</keyword>
<dbReference type="InterPro" id="IPR058746">
    <property type="entry name" value="Znf_RING-type_Topors"/>
</dbReference>
<gene>
    <name evidence="8" type="ORF">IEQ34_022824</name>
</gene>